<dbReference type="EMBL" id="HE999757">
    <property type="protein sequence ID" value="CCO10688.2"/>
    <property type="molecule type" value="Genomic_DNA"/>
</dbReference>
<evidence type="ECO:0000313" key="1">
    <source>
        <dbReference type="EMBL" id="CCO10688.2"/>
    </source>
</evidence>
<proteinExistence type="predicted"/>
<dbReference type="HOGENOM" id="CLU_3306680_0_0_9"/>
<keyword evidence="2" id="KW-1185">Reference proteome</keyword>
<dbReference type="Proteomes" id="UP000000212">
    <property type="component" value="Chromosome"/>
</dbReference>
<dbReference type="AlphaFoldDB" id="K8EFS9"/>
<reference evidence="2" key="1">
    <citation type="journal article" date="2013" name="Genome Announc.">
        <title>Complete Chromosome Sequence of Carnobacterium maltaromaticum LMA 28.</title>
        <authorList>
            <person name="Cailliez-Grimal C."/>
            <person name="Chaillou S."/>
            <person name="Anba-Mondoloni J."/>
            <person name="Loux V."/>
            <person name="Afzal M.I."/>
            <person name="Rahman A."/>
            <person name="Kergourlay G."/>
            <person name="Champomier-Verges M.C."/>
            <person name="Zagorec M."/>
            <person name="Dalgaard P."/>
            <person name="Leisner J.J."/>
            <person name="Prevost H."/>
            <person name="Revol-Junelles A.M."/>
            <person name="Borges F."/>
        </authorList>
    </citation>
    <scope>NUCLEOTIDE SEQUENCE</scope>
    <source>
        <strain evidence="2">LMA28</strain>
    </source>
</reference>
<name>K8EFS9_CARML</name>
<sequence>MGDTHILVDINKVDGLKVPTGNESGAWQGLWESGVFTNK</sequence>
<organism evidence="1 2">
    <name type="scientific">Carnobacterium maltaromaticum LMA28</name>
    <dbReference type="NCBI Taxonomy" id="1234679"/>
    <lineage>
        <taxon>Bacteria</taxon>
        <taxon>Bacillati</taxon>
        <taxon>Bacillota</taxon>
        <taxon>Bacilli</taxon>
        <taxon>Lactobacillales</taxon>
        <taxon>Carnobacteriaceae</taxon>
        <taxon>Carnobacterium</taxon>
    </lineage>
</organism>
<evidence type="ECO:0000313" key="2">
    <source>
        <dbReference type="Proteomes" id="UP000000212"/>
    </source>
</evidence>
<protein>
    <submittedName>
        <fullName evidence="1">Uncharacterized protein</fullName>
    </submittedName>
</protein>
<dbReference type="KEGG" id="cml:BN424_1246"/>
<accession>K8EFS9</accession>
<gene>
    <name evidence="1" type="ORF">BN424_1246</name>
</gene>